<keyword evidence="3" id="KW-1185">Reference proteome</keyword>
<proteinExistence type="predicted"/>
<evidence type="ECO:0000256" key="1">
    <source>
        <dbReference type="SAM" id="SignalP"/>
    </source>
</evidence>
<gene>
    <name evidence="2" type="ORF">AYBTSS11_LOCUS31495</name>
</gene>
<organism evidence="2 3">
    <name type="scientific">Sphenostylis stenocarpa</name>
    <dbReference type="NCBI Taxonomy" id="92480"/>
    <lineage>
        <taxon>Eukaryota</taxon>
        <taxon>Viridiplantae</taxon>
        <taxon>Streptophyta</taxon>
        <taxon>Embryophyta</taxon>
        <taxon>Tracheophyta</taxon>
        <taxon>Spermatophyta</taxon>
        <taxon>Magnoliopsida</taxon>
        <taxon>eudicotyledons</taxon>
        <taxon>Gunneridae</taxon>
        <taxon>Pentapetalae</taxon>
        <taxon>rosids</taxon>
        <taxon>fabids</taxon>
        <taxon>Fabales</taxon>
        <taxon>Fabaceae</taxon>
        <taxon>Papilionoideae</taxon>
        <taxon>50 kb inversion clade</taxon>
        <taxon>NPAAA clade</taxon>
        <taxon>indigoferoid/millettioid clade</taxon>
        <taxon>Phaseoleae</taxon>
        <taxon>Sphenostylis</taxon>
    </lineage>
</organism>
<sequence length="110" mass="11811">MKTTGIVIIMMITLSLVVQAEKNYADMKMGSNISPDELTCQAKCGINCVLANLFYPICFAICVAKCPKTLTDSYDCVTGCGVSKSITVNIDARGNVVDVVDSCLQKCEKS</sequence>
<accession>A0AA86W6M1</accession>
<dbReference type="Proteomes" id="UP001189624">
    <property type="component" value="Chromosome 11"/>
</dbReference>
<dbReference type="AlphaFoldDB" id="A0AA86W6M1"/>
<protein>
    <submittedName>
        <fullName evidence="2">Uncharacterized protein</fullName>
    </submittedName>
</protein>
<keyword evidence="1" id="KW-0732">Signal</keyword>
<dbReference type="Gramene" id="rna-AYBTSS11_LOCUS31495">
    <property type="protein sequence ID" value="CAJ1979281.1"/>
    <property type="gene ID" value="gene-AYBTSS11_LOCUS31495"/>
</dbReference>
<evidence type="ECO:0000313" key="2">
    <source>
        <dbReference type="EMBL" id="CAJ1979281.1"/>
    </source>
</evidence>
<reference evidence="2" key="1">
    <citation type="submission" date="2023-10" db="EMBL/GenBank/DDBJ databases">
        <authorList>
            <person name="Domelevo Entfellner J.-B."/>
        </authorList>
    </citation>
    <scope>NUCLEOTIDE SEQUENCE</scope>
</reference>
<evidence type="ECO:0000313" key="3">
    <source>
        <dbReference type="Proteomes" id="UP001189624"/>
    </source>
</evidence>
<feature type="signal peptide" evidence="1">
    <location>
        <begin position="1"/>
        <end position="20"/>
    </location>
</feature>
<dbReference type="EMBL" id="OY731408">
    <property type="protein sequence ID" value="CAJ1979281.1"/>
    <property type="molecule type" value="Genomic_DNA"/>
</dbReference>
<name>A0AA86W6M1_9FABA</name>
<feature type="chain" id="PRO_5041639772" evidence="1">
    <location>
        <begin position="21"/>
        <end position="110"/>
    </location>
</feature>